<dbReference type="Proteomes" id="UP001186974">
    <property type="component" value="Unassembled WGS sequence"/>
</dbReference>
<keyword evidence="2" id="KW-1185">Reference proteome</keyword>
<organism evidence="1 2">
    <name type="scientific">Coniosporium uncinatum</name>
    <dbReference type="NCBI Taxonomy" id="93489"/>
    <lineage>
        <taxon>Eukaryota</taxon>
        <taxon>Fungi</taxon>
        <taxon>Dikarya</taxon>
        <taxon>Ascomycota</taxon>
        <taxon>Pezizomycotina</taxon>
        <taxon>Dothideomycetes</taxon>
        <taxon>Dothideomycetes incertae sedis</taxon>
        <taxon>Coniosporium</taxon>
    </lineage>
</organism>
<evidence type="ECO:0000313" key="1">
    <source>
        <dbReference type="EMBL" id="KAK3078136.1"/>
    </source>
</evidence>
<sequence length="209" mass="24136">MELTAAHQSLVAVLAYLEPLEQGGGRAADRTERVDRHEIDIDIRERERMGPSVERVERKEYELERERYEPRVNRTAIERERVYEEPRDVRVVRDVKWRTDYGPEYDALRKRPVRKEEKFDFERPKITGELRTAFSRRTRIFIVTMTGFASFSSPLSGQIYFSAIPELAADYNTSIGNINLTITTYTILQGLAPTIMGIFGDVTGHSCSS</sequence>
<comment type="caution">
    <text evidence="1">The sequence shown here is derived from an EMBL/GenBank/DDBJ whole genome shotgun (WGS) entry which is preliminary data.</text>
</comment>
<accession>A0ACC3DNF3</accession>
<dbReference type="EMBL" id="JAWDJW010002168">
    <property type="protein sequence ID" value="KAK3078136.1"/>
    <property type="molecule type" value="Genomic_DNA"/>
</dbReference>
<protein>
    <submittedName>
        <fullName evidence="1">Uncharacterized protein</fullName>
    </submittedName>
</protein>
<reference evidence="1" key="1">
    <citation type="submission" date="2024-09" db="EMBL/GenBank/DDBJ databases">
        <title>Black Yeasts Isolated from many extreme environments.</title>
        <authorList>
            <person name="Coleine C."/>
            <person name="Stajich J.E."/>
            <person name="Selbmann L."/>
        </authorList>
    </citation>
    <scope>NUCLEOTIDE SEQUENCE</scope>
    <source>
        <strain evidence="1">CCFEE 5737</strain>
    </source>
</reference>
<evidence type="ECO:0000313" key="2">
    <source>
        <dbReference type="Proteomes" id="UP001186974"/>
    </source>
</evidence>
<gene>
    <name evidence="1" type="ORF">LTS18_008354</name>
</gene>
<proteinExistence type="predicted"/>
<name>A0ACC3DNF3_9PEZI</name>